<keyword evidence="8" id="KW-1185">Reference proteome</keyword>
<dbReference type="InterPro" id="IPR050524">
    <property type="entry name" value="APC_YAT"/>
</dbReference>
<evidence type="ECO:0000256" key="3">
    <source>
        <dbReference type="ARBA" id="ARBA00022989"/>
    </source>
</evidence>
<evidence type="ECO:0000256" key="2">
    <source>
        <dbReference type="ARBA" id="ARBA00022692"/>
    </source>
</evidence>
<reference evidence="7 8" key="1">
    <citation type="journal article" date="2016" name="Mol. Biol. Evol.">
        <title>Comparative Genomics of Early-Diverging Mushroom-Forming Fungi Provides Insights into the Origins of Lignocellulose Decay Capabilities.</title>
        <authorList>
            <person name="Nagy L.G."/>
            <person name="Riley R."/>
            <person name="Tritt A."/>
            <person name="Adam C."/>
            <person name="Daum C."/>
            <person name="Floudas D."/>
            <person name="Sun H."/>
            <person name="Yadav J.S."/>
            <person name="Pangilinan J."/>
            <person name="Larsson K.H."/>
            <person name="Matsuura K."/>
            <person name="Barry K."/>
            <person name="Labutti K."/>
            <person name="Kuo R."/>
            <person name="Ohm R.A."/>
            <person name="Bhattacharya S.S."/>
            <person name="Shirouzu T."/>
            <person name="Yoshinaga Y."/>
            <person name="Martin F.M."/>
            <person name="Grigoriev I.V."/>
            <person name="Hibbett D.S."/>
        </authorList>
    </citation>
    <scope>NUCLEOTIDE SEQUENCE [LARGE SCALE GENOMIC DNA]</scope>
    <source>
        <strain evidence="7 8">CBS 109695</strain>
    </source>
</reference>
<accession>A0A166HG49</accession>
<dbReference type="STRING" id="436010.A0A166HG49"/>
<keyword evidence="4 5" id="KW-0472">Membrane</keyword>
<feature type="transmembrane region" description="Helical" evidence="5">
    <location>
        <begin position="64"/>
        <end position="82"/>
    </location>
</feature>
<evidence type="ECO:0000313" key="7">
    <source>
        <dbReference type="EMBL" id="KZP18825.1"/>
    </source>
</evidence>
<dbReference type="InterPro" id="IPR004841">
    <property type="entry name" value="AA-permease/SLC12A_dom"/>
</dbReference>
<evidence type="ECO:0000256" key="4">
    <source>
        <dbReference type="ARBA" id="ARBA00023136"/>
    </source>
</evidence>
<evidence type="ECO:0000259" key="6">
    <source>
        <dbReference type="Pfam" id="PF00324"/>
    </source>
</evidence>
<dbReference type="GO" id="GO:0015171">
    <property type="term" value="F:amino acid transmembrane transporter activity"/>
    <property type="evidence" value="ECO:0007669"/>
    <property type="project" value="TreeGrafter"/>
</dbReference>
<evidence type="ECO:0000256" key="5">
    <source>
        <dbReference type="SAM" id="Phobius"/>
    </source>
</evidence>
<evidence type="ECO:0000256" key="1">
    <source>
        <dbReference type="ARBA" id="ARBA00004141"/>
    </source>
</evidence>
<keyword evidence="3 5" id="KW-1133">Transmembrane helix</keyword>
<dbReference type="Pfam" id="PF00324">
    <property type="entry name" value="AA_permease"/>
    <property type="match status" value="1"/>
</dbReference>
<gene>
    <name evidence="7" type="ORF">FIBSPDRAFT_1045943</name>
</gene>
<dbReference type="PANTHER" id="PTHR43341:SF4">
    <property type="entry name" value="ARGININE PERMEASE CAN1-RELATED"/>
    <property type="match status" value="1"/>
</dbReference>
<feature type="transmembrane region" description="Helical" evidence="5">
    <location>
        <begin position="36"/>
        <end position="58"/>
    </location>
</feature>
<sequence>MGWAAVNLTYIRFYRGLRHQGIDRSKFIYTSPFQPYLSYWGLFWTVIFILINGFYIFWEFNASDFLTCYINIPFFLILYVGYKVFKKTKIWSVDKMDFVTGIPSIEETETPPVVPTTVWGKILEKLF</sequence>
<protein>
    <recommendedName>
        <fullName evidence="6">Amino acid permease/ SLC12A domain-containing protein</fullName>
    </recommendedName>
</protein>
<dbReference type="AlphaFoldDB" id="A0A166HG49"/>
<keyword evidence="2 5" id="KW-0812">Transmembrane</keyword>
<dbReference type="OrthoDB" id="10062876at2759"/>
<dbReference type="GO" id="GO:0016020">
    <property type="term" value="C:membrane"/>
    <property type="evidence" value="ECO:0007669"/>
    <property type="project" value="UniProtKB-SubCell"/>
</dbReference>
<comment type="subcellular location">
    <subcellularLocation>
        <location evidence="1">Membrane</location>
        <topology evidence="1">Multi-pass membrane protein</topology>
    </subcellularLocation>
</comment>
<dbReference type="Proteomes" id="UP000076532">
    <property type="component" value="Unassembled WGS sequence"/>
</dbReference>
<evidence type="ECO:0000313" key="8">
    <source>
        <dbReference type="Proteomes" id="UP000076532"/>
    </source>
</evidence>
<feature type="domain" description="Amino acid permease/ SLC12A" evidence="6">
    <location>
        <begin position="2"/>
        <end position="90"/>
    </location>
</feature>
<name>A0A166HG49_9AGAM</name>
<dbReference type="EMBL" id="KV417569">
    <property type="protein sequence ID" value="KZP18825.1"/>
    <property type="molecule type" value="Genomic_DNA"/>
</dbReference>
<dbReference type="PANTHER" id="PTHR43341">
    <property type="entry name" value="AMINO ACID PERMEASE"/>
    <property type="match status" value="1"/>
</dbReference>
<proteinExistence type="predicted"/>
<organism evidence="7 8">
    <name type="scientific">Athelia psychrophila</name>
    <dbReference type="NCBI Taxonomy" id="1759441"/>
    <lineage>
        <taxon>Eukaryota</taxon>
        <taxon>Fungi</taxon>
        <taxon>Dikarya</taxon>
        <taxon>Basidiomycota</taxon>
        <taxon>Agaricomycotina</taxon>
        <taxon>Agaricomycetes</taxon>
        <taxon>Agaricomycetidae</taxon>
        <taxon>Atheliales</taxon>
        <taxon>Atheliaceae</taxon>
        <taxon>Athelia</taxon>
    </lineage>
</organism>